<organism evidence="1 2">
    <name type="scientific">Catenulispora yoronensis</name>
    <dbReference type="NCBI Taxonomy" id="450799"/>
    <lineage>
        <taxon>Bacteria</taxon>
        <taxon>Bacillati</taxon>
        <taxon>Actinomycetota</taxon>
        <taxon>Actinomycetes</taxon>
        <taxon>Catenulisporales</taxon>
        <taxon>Catenulisporaceae</taxon>
        <taxon>Catenulispora</taxon>
    </lineage>
</organism>
<proteinExistence type="predicted"/>
<dbReference type="Proteomes" id="UP001500751">
    <property type="component" value="Unassembled WGS sequence"/>
</dbReference>
<dbReference type="SUPFAM" id="SSF46689">
    <property type="entry name" value="Homeodomain-like"/>
    <property type="match status" value="1"/>
</dbReference>
<protein>
    <recommendedName>
        <fullName evidence="3">Transposase</fullName>
    </recommendedName>
</protein>
<comment type="caution">
    <text evidence="1">The sequence shown here is derived from an EMBL/GenBank/DDBJ whole genome shotgun (WGS) entry which is preliminary data.</text>
</comment>
<dbReference type="InterPro" id="IPR009057">
    <property type="entry name" value="Homeodomain-like_sf"/>
</dbReference>
<evidence type="ECO:0000313" key="1">
    <source>
        <dbReference type="EMBL" id="GAA2037811.1"/>
    </source>
</evidence>
<sequence>MPDARDDNAAVAKALRLHVRTVQRWKAAWTAGGQVGLASKGPPKHPQLSDEQLAALEAELERGPVTHGRPGPDLDVEVGRIRTALRPGATSSATSRTGCCRWSSARWFCWPAARMSRT</sequence>
<reference evidence="1 2" key="1">
    <citation type="journal article" date="2019" name="Int. J. Syst. Evol. Microbiol.">
        <title>The Global Catalogue of Microorganisms (GCM) 10K type strain sequencing project: providing services to taxonomists for standard genome sequencing and annotation.</title>
        <authorList>
            <consortium name="The Broad Institute Genomics Platform"/>
            <consortium name="The Broad Institute Genome Sequencing Center for Infectious Disease"/>
            <person name="Wu L."/>
            <person name="Ma J."/>
        </authorList>
    </citation>
    <scope>NUCLEOTIDE SEQUENCE [LARGE SCALE GENOMIC DNA]</scope>
    <source>
        <strain evidence="1 2">JCM 16014</strain>
    </source>
</reference>
<dbReference type="RefSeq" id="WP_425559246.1">
    <property type="nucleotide sequence ID" value="NZ_BAAAQN010000025.1"/>
</dbReference>
<name>A0ABN2UJX9_9ACTN</name>
<dbReference type="EMBL" id="BAAAQN010000025">
    <property type="protein sequence ID" value="GAA2037811.1"/>
    <property type="molecule type" value="Genomic_DNA"/>
</dbReference>
<evidence type="ECO:0000313" key="2">
    <source>
        <dbReference type="Proteomes" id="UP001500751"/>
    </source>
</evidence>
<keyword evidence="2" id="KW-1185">Reference proteome</keyword>
<dbReference type="Pfam" id="PF13551">
    <property type="entry name" value="HTH_29"/>
    <property type="match status" value="1"/>
</dbReference>
<accession>A0ABN2UJX9</accession>
<gene>
    <name evidence="1" type="ORF">GCM10009839_43980</name>
</gene>
<evidence type="ECO:0008006" key="3">
    <source>
        <dbReference type="Google" id="ProtNLM"/>
    </source>
</evidence>